<comment type="caution">
    <text evidence="2">The sequence shown here is derived from an EMBL/GenBank/DDBJ whole genome shotgun (WGS) entry which is preliminary data.</text>
</comment>
<dbReference type="EMBL" id="DSKY01000022">
    <property type="protein sequence ID" value="HDY60073.1"/>
    <property type="molecule type" value="Genomic_DNA"/>
</dbReference>
<organism evidence="2">
    <name type="scientific">candidate division WOR-3 bacterium</name>
    <dbReference type="NCBI Taxonomy" id="2052148"/>
    <lineage>
        <taxon>Bacteria</taxon>
        <taxon>Bacteria division WOR-3</taxon>
    </lineage>
</organism>
<protein>
    <recommendedName>
        <fullName evidence="3">DUF2279 domain-containing protein</fullName>
    </recommendedName>
</protein>
<accession>A0A7V0Z7K9</accession>
<sequence length="126" mass="14775">MKKILFLNLLFIVSVFAQDRDSLYDSLRYRLNISNNVQTTDKWFSQDKFWHFSACASIVGLSYHTLVCRLKRDEEQGRIYSISFTALVGLGKEVYDKKKKGHFSWKDLCWDGAGLVVGYFAFIHRY</sequence>
<keyword evidence="1" id="KW-0732">Signal</keyword>
<dbReference type="AlphaFoldDB" id="A0A7V0Z7K9"/>
<evidence type="ECO:0000256" key="1">
    <source>
        <dbReference type="SAM" id="SignalP"/>
    </source>
</evidence>
<proteinExistence type="predicted"/>
<evidence type="ECO:0008006" key="3">
    <source>
        <dbReference type="Google" id="ProtNLM"/>
    </source>
</evidence>
<feature type="chain" id="PRO_5030812390" description="DUF2279 domain-containing protein" evidence="1">
    <location>
        <begin position="18"/>
        <end position="126"/>
    </location>
</feature>
<evidence type="ECO:0000313" key="2">
    <source>
        <dbReference type="EMBL" id="HDY60073.1"/>
    </source>
</evidence>
<reference evidence="2" key="1">
    <citation type="journal article" date="2020" name="mSystems">
        <title>Genome- and Community-Level Interaction Insights into Carbon Utilization and Element Cycling Functions of Hydrothermarchaeota in Hydrothermal Sediment.</title>
        <authorList>
            <person name="Zhou Z."/>
            <person name="Liu Y."/>
            <person name="Xu W."/>
            <person name="Pan J."/>
            <person name="Luo Z.H."/>
            <person name="Li M."/>
        </authorList>
    </citation>
    <scope>NUCLEOTIDE SEQUENCE [LARGE SCALE GENOMIC DNA]</scope>
    <source>
        <strain evidence="2">SpSt-258</strain>
    </source>
</reference>
<gene>
    <name evidence="2" type="ORF">ENP86_11110</name>
</gene>
<name>A0A7V0Z7K9_UNCW3</name>
<feature type="signal peptide" evidence="1">
    <location>
        <begin position="1"/>
        <end position="17"/>
    </location>
</feature>